<dbReference type="InterPro" id="IPR027267">
    <property type="entry name" value="AH/BAR_dom_sf"/>
</dbReference>
<dbReference type="OrthoDB" id="5599269at2759"/>
<evidence type="ECO:0000313" key="4">
    <source>
        <dbReference type="Proteomes" id="UP000383932"/>
    </source>
</evidence>
<feature type="compositionally biased region" description="Polar residues" evidence="2">
    <location>
        <begin position="458"/>
        <end position="470"/>
    </location>
</feature>
<dbReference type="GO" id="GO:0006897">
    <property type="term" value="P:endocytosis"/>
    <property type="evidence" value="ECO:0007669"/>
    <property type="project" value="TreeGrafter"/>
</dbReference>
<keyword evidence="4" id="KW-1185">Reference proteome</keyword>
<dbReference type="Gene3D" id="1.20.1270.60">
    <property type="entry name" value="Arfaptin homology (AH) domain/BAR domain"/>
    <property type="match status" value="1"/>
</dbReference>
<dbReference type="GO" id="GO:0005886">
    <property type="term" value="C:plasma membrane"/>
    <property type="evidence" value="ECO:0007669"/>
    <property type="project" value="TreeGrafter"/>
</dbReference>
<feature type="compositionally biased region" description="Polar residues" evidence="2">
    <location>
        <begin position="234"/>
        <end position="248"/>
    </location>
</feature>
<reference evidence="3 4" key="1">
    <citation type="journal article" date="2019" name="Fungal Biol. Biotechnol.">
        <title>Draft genome sequence of fastidious pathogen Ceratobasidium theobromae, which causes vascular-streak dieback in Theobroma cacao.</title>
        <authorList>
            <person name="Ali S.S."/>
            <person name="Asman A."/>
            <person name="Shao J."/>
            <person name="Firmansyah A.P."/>
            <person name="Susilo A.W."/>
            <person name="Rosmana A."/>
            <person name="McMahon P."/>
            <person name="Junaid M."/>
            <person name="Guest D."/>
            <person name="Kheng T.Y."/>
            <person name="Meinhardt L.W."/>
            <person name="Bailey B.A."/>
        </authorList>
    </citation>
    <scope>NUCLEOTIDE SEQUENCE [LARGE SCALE GENOMIC DNA]</scope>
    <source>
        <strain evidence="3 4">CT2</strain>
    </source>
</reference>
<dbReference type="AlphaFoldDB" id="A0A5N5QGD8"/>
<organism evidence="3 4">
    <name type="scientific">Ceratobasidium theobromae</name>
    <dbReference type="NCBI Taxonomy" id="1582974"/>
    <lineage>
        <taxon>Eukaryota</taxon>
        <taxon>Fungi</taxon>
        <taxon>Dikarya</taxon>
        <taxon>Basidiomycota</taxon>
        <taxon>Agaricomycotina</taxon>
        <taxon>Agaricomycetes</taxon>
        <taxon>Cantharellales</taxon>
        <taxon>Ceratobasidiaceae</taxon>
        <taxon>Ceratobasidium</taxon>
    </lineage>
</organism>
<dbReference type="PANTHER" id="PTHR31962:SF6">
    <property type="entry name" value="EISOSOME COMPONENT PIL1-DOMAIN-CONTAINING PROTEIN"/>
    <property type="match status" value="1"/>
</dbReference>
<dbReference type="PANTHER" id="PTHR31962">
    <property type="entry name" value="SPHINGOLIPID LONG CHAIN BASE-RESPONSIVE PROTEIN PIL1"/>
    <property type="match status" value="1"/>
</dbReference>
<dbReference type="Pfam" id="PF13805">
    <property type="entry name" value="Pil1"/>
    <property type="match status" value="1"/>
</dbReference>
<dbReference type="GO" id="GO:0070941">
    <property type="term" value="P:eisosome assembly"/>
    <property type="evidence" value="ECO:0007669"/>
    <property type="project" value="TreeGrafter"/>
</dbReference>
<evidence type="ECO:0000256" key="2">
    <source>
        <dbReference type="SAM" id="MobiDB-lite"/>
    </source>
</evidence>
<keyword evidence="1" id="KW-0175">Coiled coil</keyword>
<dbReference type="Proteomes" id="UP000383932">
    <property type="component" value="Unassembled WGS sequence"/>
</dbReference>
<dbReference type="EMBL" id="SSOP01000143">
    <property type="protein sequence ID" value="KAB5590815.1"/>
    <property type="molecule type" value="Genomic_DNA"/>
</dbReference>
<evidence type="ECO:0000313" key="3">
    <source>
        <dbReference type="EMBL" id="KAB5590815.1"/>
    </source>
</evidence>
<comment type="caution">
    <text evidence="3">The sequence shown here is derived from an EMBL/GenBank/DDBJ whole genome shotgun (WGS) entry which is preliminary data.</text>
</comment>
<dbReference type="InterPro" id="IPR028245">
    <property type="entry name" value="PIL1/LSP1"/>
</dbReference>
<feature type="region of interest" description="Disordered" evidence="2">
    <location>
        <begin position="212"/>
        <end position="341"/>
    </location>
</feature>
<gene>
    <name evidence="3" type="ORF">CTheo_5747</name>
</gene>
<dbReference type="GO" id="GO:0036286">
    <property type="term" value="C:eisosome filament"/>
    <property type="evidence" value="ECO:0007669"/>
    <property type="project" value="TreeGrafter"/>
</dbReference>
<evidence type="ECO:0000256" key="1">
    <source>
        <dbReference type="SAM" id="Coils"/>
    </source>
</evidence>
<sequence length="504" mass="54276">MASLPQERRLSARLIDRIASAFTSNPPNLRALQKLSGIEKRAIGFARGLADELDKSVEWLRYWGVGEGEDLGDVLFHSTNLYIQLSGALVQYASYGEQIRAHFKSIRARERRLRDMRGRRTSVANRTDAVEKGLTKVKSSSAEHAALTQALRELKEEGQRLGTEVVNEEAAIGDYKRQATKEFMGLKFDGILELAEKMTIIGEMGKLILDETPLGTTPPGHPRAPYTGRERTAALSSQTIGRLSTTRGQPDAHPIPELYDLQHNNSHPSSPTSQSRPSIFIVQTPDGYGEDTQFGQAPFGPGPPAGISLSSMPGRTGGFNAGIDEVGRLQTRRSSTPAGISERLSRNEAITVSPRATDTFSQSSSITGTNNGGTLPPYRASVLRAESPLSELSSGGTSHHSKPGFTFFQQPTSPTPSNSSLKSPLSELSSSGTSDRSKPGFAFYRPLPSPMLSDSSPIQVASATPPSTLGSARHKTPPCAADEAHNRITPSPIRSPISSPIPEL</sequence>
<feature type="coiled-coil region" evidence="1">
    <location>
        <begin position="137"/>
        <end position="171"/>
    </location>
</feature>
<name>A0A5N5QGD8_9AGAM</name>
<proteinExistence type="predicted"/>
<feature type="compositionally biased region" description="Low complexity" evidence="2">
    <location>
        <begin position="415"/>
        <end position="434"/>
    </location>
</feature>
<accession>A0A5N5QGD8</accession>
<dbReference type="GO" id="GO:0008289">
    <property type="term" value="F:lipid binding"/>
    <property type="evidence" value="ECO:0007669"/>
    <property type="project" value="TreeGrafter"/>
</dbReference>
<feature type="compositionally biased region" description="Polar residues" evidence="2">
    <location>
        <begin position="262"/>
        <end position="277"/>
    </location>
</feature>
<feature type="region of interest" description="Disordered" evidence="2">
    <location>
        <begin position="354"/>
        <end position="504"/>
    </location>
</feature>
<feature type="compositionally biased region" description="Low complexity" evidence="2">
    <location>
        <begin position="487"/>
        <end position="504"/>
    </location>
</feature>
<protein>
    <submittedName>
        <fullName evidence="3">Eisosome component PIL1</fullName>
    </submittedName>
</protein>
<feature type="compositionally biased region" description="Polar residues" evidence="2">
    <location>
        <begin position="354"/>
        <end position="373"/>
    </location>
</feature>